<evidence type="ECO:0000313" key="20">
    <source>
        <dbReference type="Proteomes" id="UP000694580"/>
    </source>
</evidence>
<reference evidence="19 20" key="1">
    <citation type="submission" date="2020-06" db="EMBL/GenBank/DDBJ databases">
        <authorList>
            <consortium name="Wellcome Sanger Institute Data Sharing"/>
        </authorList>
    </citation>
    <scope>NUCLEOTIDE SEQUENCE [LARGE SCALE GENOMIC DNA]</scope>
</reference>
<evidence type="ECO:0000256" key="16">
    <source>
        <dbReference type="RuleBase" id="RU362009"/>
    </source>
</evidence>
<dbReference type="FunFam" id="1.20.1050.10:FF:000001">
    <property type="entry name" value="Chloride intracellular channel 2"/>
    <property type="match status" value="1"/>
</dbReference>
<feature type="compositionally biased region" description="Basic and acidic residues" evidence="17">
    <location>
        <begin position="87"/>
        <end position="103"/>
    </location>
</feature>
<gene>
    <name evidence="19" type="primary">CALD1</name>
</gene>
<dbReference type="Gene3D" id="3.40.30.10">
    <property type="entry name" value="Glutaredoxin"/>
    <property type="match status" value="1"/>
</dbReference>
<feature type="domain" description="GST C-terminal" evidence="18">
    <location>
        <begin position="685"/>
        <end position="856"/>
    </location>
</feature>
<dbReference type="SFLD" id="SFLDS00019">
    <property type="entry name" value="Glutathione_Transferase_(cytos"/>
    <property type="match status" value="1"/>
</dbReference>
<feature type="compositionally biased region" description="Basic and acidic residues" evidence="17">
    <location>
        <begin position="300"/>
        <end position="309"/>
    </location>
</feature>
<evidence type="ECO:0000313" key="19">
    <source>
        <dbReference type="Ensembl" id="ENSDCDP00010004354.1"/>
    </source>
</evidence>
<dbReference type="SUPFAM" id="SSF52833">
    <property type="entry name" value="Thioredoxin-like"/>
    <property type="match status" value="1"/>
</dbReference>
<dbReference type="NCBIfam" id="TIGR00862">
    <property type="entry name" value="O-ClC"/>
    <property type="match status" value="1"/>
</dbReference>
<keyword evidence="11" id="KW-0472">Membrane</keyword>
<keyword evidence="8" id="KW-1133">Transmembrane helix</keyword>
<dbReference type="GO" id="GO:0016491">
    <property type="term" value="F:oxidoreductase activity"/>
    <property type="evidence" value="ECO:0007669"/>
    <property type="project" value="UniProtKB-KW"/>
</dbReference>
<dbReference type="SUPFAM" id="SSF47616">
    <property type="entry name" value="GST C-terminal domain-like"/>
    <property type="match status" value="1"/>
</dbReference>
<evidence type="ECO:0000256" key="11">
    <source>
        <dbReference type="ARBA" id="ARBA00023136"/>
    </source>
</evidence>
<evidence type="ECO:0000256" key="4">
    <source>
        <dbReference type="ARBA" id="ARBA00022475"/>
    </source>
</evidence>
<dbReference type="InterPro" id="IPR010987">
    <property type="entry name" value="Glutathione-S-Trfase_C-like"/>
</dbReference>
<evidence type="ECO:0000256" key="12">
    <source>
        <dbReference type="ARBA" id="ARBA00023173"/>
    </source>
</evidence>
<organism evidence="19 20">
    <name type="scientific">Denticeps clupeoides</name>
    <name type="common">denticle herring</name>
    <dbReference type="NCBI Taxonomy" id="299321"/>
    <lineage>
        <taxon>Eukaryota</taxon>
        <taxon>Metazoa</taxon>
        <taxon>Chordata</taxon>
        <taxon>Craniata</taxon>
        <taxon>Vertebrata</taxon>
        <taxon>Euteleostomi</taxon>
        <taxon>Actinopterygii</taxon>
        <taxon>Neopterygii</taxon>
        <taxon>Teleostei</taxon>
        <taxon>Clupei</taxon>
        <taxon>Clupeiformes</taxon>
        <taxon>Denticipitoidei</taxon>
        <taxon>Denticipitidae</taxon>
        <taxon>Denticeps</taxon>
    </lineage>
</organism>
<keyword evidence="12 16" id="KW-0869">Chloride channel</keyword>
<feature type="compositionally biased region" description="Basic and acidic residues" evidence="17">
    <location>
        <begin position="317"/>
        <end position="346"/>
    </location>
</feature>
<keyword evidence="9" id="KW-0560">Oxidoreductase</keyword>
<accession>A0AAY4A6B5</accession>
<feature type="compositionally biased region" description="Basic and acidic residues" evidence="17">
    <location>
        <begin position="161"/>
        <end position="188"/>
    </location>
</feature>
<feature type="compositionally biased region" description="Basic and acidic residues" evidence="17">
    <location>
        <begin position="405"/>
        <end position="424"/>
    </location>
</feature>
<keyword evidence="14 16" id="KW-0407">Ion channel</keyword>
<reference evidence="19" key="3">
    <citation type="submission" date="2025-09" db="UniProtKB">
        <authorList>
            <consortium name="Ensembl"/>
        </authorList>
    </citation>
    <scope>IDENTIFICATION</scope>
</reference>
<comment type="subcellular location">
    <subcellularLocation>
        <location evidence="1">Cell membrane</location>
        <topology evidence="1">Single-pass membrane protein</topology>
    </subcellularLocation>
    <subcellularLocation>
        <location evidence="16">Membrane</location>
        <topology evidence="16">Single-pass membrane protein</topology>
    </subcellularLocation>
    <subcellularLocation>
        <location evidence="16">Cytoplasm</location>
    </subcellularLocation>
</comment>
<evidence type="ECO:0000256" key="1">
    <source>
        <dbReference type="ARBA" id="ARBA00004162"/>
    </source>
</evidence>
<feature type="region of interest" description="Disordered" evidence="17">
    <location>
        <begin position="76"/>
        <end position="487"/>
    </location>
</feature>
<name>A0AAY4A6B5_9TELE</name>
<dbReference type="InterPro" id="IPR036249">
    <property type="entry name" value="Thioredoxin-like_sf"/>
</dbReference>
<feature type="compositionally biased region" description="Basic and acidic residues" evidence="17">
    <location>
        <begin position="241"/>
        <end position="291"/>
    </location>
</feature>
<evidence type="ECO:0000256" key="13">
    <source>
        <dbReference type="ARBA" id="ARBA00023214"/>
    </source>
</evidence>
<keyword evidence="20" id="KW-1185">Reference proteome</keyword>
<dbReference type="InterPro" id="IPR040079">
    <property type="entry name" value="Glutathione_S-Trfase"/>
</dbReference>
<dbReference type="Proteomes" id="UP000694580">
    <property type="component" value="Chromosome 5"/>
</dbReference>
<dbReference type="InterPro" id="IPR002946">
    <property type="entry name" value="CLIC"/>
</dbReference>
<proteinExistence type="inferred from homology"/>
<feature type="compositionally biased region" description="Basic and acidic residues" evidence="17">
    <location>
        <begin position="197"/>
        <end position="207"/>
    </location>
</feature>
<evidence type="ECO:0000256" key="17">
    <source>
        <dbReference type="SAM" id="MobiDB-lite"/>
    </source>
</evidence>
<feature type="region of interest" description="Disordered" evidence="17">
    <location>
        <begin position="576"/>
        <end position="603"/>
    </location>
</feature>
<evidence type="ECO:0000256" key="7">
    <source>
        <dbReference type="ARBA" id="ARBA00022882"/>
    </source>
</evidence>
<keyword evidence="13 16" id="KW-0868">Chloride</keyword>
<sequence>MAQAKRKPRLSLELTTNGAMFDGTGGSLLEMEECKNDREEQDEEGEVELAEEVDEDIGMVSEDMDMGHLTAVNGAAEVEVQETSPELLERKTEGDDEMKEGHTIDVGGQPEMTVPCVPDSPDQVPSVKFAERQETISGPQSTVDGEVVEEEEENSVTLCEDEVREHLEEQQEDVPEKSAEIPKDEKDSCISPTVNEVEAKTVVERAPTEVATTDKVSIDKDRGVTGASNQSTTSTVDQELEDKTAASQRNEEKPNGSTNDEKCPVVDLKTPEIQRSEIQPARKEVADDEKKQKKKKKKAEKPPQDRKSTADTLNTSKAEKRVGSKGKSSSEKQKSAQVHKMAEKQKSCQTPSAAMTISEHGGGKGECAKDQTGVEDITGLELLEEGVEVGDEDEDEDTVATAENRSSKEEVEVLGHRSPEERWSKATWAEGMDESRQVRVKQDPVPVQKEEITEPVGVKTRKQGSAAGGDKPMMPTGEQPIAPAEGGWKGIEELRKTIAMVKEESLGRRSHWAGQQEDSVPSWVRARRASEGHERIDNRCRSAAKVANRADPRSGRGQEVRVENGVPWPEVSVLQGEKAAVKTKQEEVRRQPKKEERRGGRMDSPLAQVVPRVCNPEGQEYDISLYVKAGSDGESIGNCPFSQRLFMILWLKGVIFNVTTVDLKRKPADLQELAPGTNPPFVTFNGEVKVDVNKIEEFLEEKLTPPRYPRLATKHPESNTAGIDVFAKFSAYIKNPRKDANDALEKALLKSLKRLDEFLRTPFPEEIDANSMDDPGESTRSFLDGPDLTLADCNLLPKMHIIKVVARKYRKFEIPADMMGVWRYLNRAYEREEFMNTCPADREIEFAYLDVAKRIK</sequence>
<comment type="domain">
    <text evidence="16">Members of this family may change from a globular, soluble state to a state where the N-terminal domain is inserted into the membrane and functions as chloride channel. A conformation change of the N-terminal domain is thought to expose hydrophobic surfaces that trigger membrane insertion.</text>
</comment>
<dbReference type="GO" id="GO:0034707">
    <property type="term" value="C:chloride channel complex"/>
    <property type="evidence" value="ECO:0007669"/>
    <property type="project" value="UniProtKB-KW"/>
</dbReference>
<reference evidence="19" key="2">
    <citation type="submission" date="2025-08" db="UniProtKB">
        <authorList>
            <consortium name="Ensembl"/>
        </authorList>
    </citation>
    <scope>IDENTIFICATION</scope>
</reference>
<feature type="compositionally biased region" description="Polar residues" evidence="17">
    <location>
        <begin position="226"/>
        <end position="237"/>
    </location>
</feature>
<keyword evidence="6" id="KW-0812">Transmembrane</keyword>
<evidence type="ECO:0000256" key="9">
    <source>
        <dbReference type="ARBA" id="ARBA00023002"/>
    </source>
</evidence>
<dbReference type="GeneTree" id="ENSGT00940000159602"/>
<feature type="compositionally biased region" description="Basic and acidic residues" evidence="17">
    <location>
        <begin position="579"/>
        <end position="601"/>
    </location>
</feature>
<dbReference type="CDD" id="cd03061">
    <property type="entry name" value="GST_N_CLIC"/>
    <property type="match status" value="1"/>
</dbReference>
<comment type="similarity">
    <text evidence="2 16">Belongs to the chloride channel CLIC family.</text>
</comment>
<dbReference type="GO" id="GO:0005254">
    <property type="term" value="F:chloride channel activity"/>
    <property type="evidence" value="ECO:0007669"/>
    <property type="project" value="UniProtKB-KW"/>
</dbReference>
<keyword evidence="3 16" id="KW-0813">Transport</keyword>
<keyword evidence="5 16" id="KW-0963">Cytoplasm</keyword>
<evidence type="ECO:0000256" key="15">
    <source>
        <dbReference type="ARBA" id="ARBA00024167"/>
    </source>
</evidence>
<dbReference type="PANTHER" id="PTHR45476:SF1">
    <property type="entry name" value="CHLORIDE INTRACELLULAR CHANNEL PROTEIN 6"/>
    <property type="match status" value="1"/>
</dbReference>
<dbReference type="InterPro" id="IPR053823">
    <property type="entry name" value="CLIC_N"/>
</dbReference>
<feature type="region of interest" description="Disordered" evidence="17">
    <location>
        <begin position="1"/>
        <end position="27"/>
    </location>
</feature>
<dbReference type="PANTHER" id="PTHR45476">
    <property type="entry name" value="CHLORIDE INTRACELLULAR CHANNEL PROTEIN 6-RELATED"/>
    <property type="match status" value="1"/>
</dbReference>
<dbReference type="Gene3D" id="1.20.1050.10">
    <property type="match status" value="1"/>
</dbReference>
<dbReference type="InterPro" id="IPR036282">
    <property type="entry name" value="Glutathione-S-Trfase_C_sf"/>
</dbReference>
<dbReference type="PROSITE" id="PS50405">
    <property type="entry name" value="GST_CTER"/>
    <property type="match status" value="1"/>
</dbReference>
<dbReference type="GO" id="GO:0005737">
    <property type="term" value="C:cytoplasm"/>
    <property type="evidence" value="ECO:0007669"/>
    <property type="project" value="UniProtKB-SubCell"/>
</dbReference>
<evidence type="ECO:0000256" key="6">
    <source>
        <dbReference type="ARBA" id="ARBA00022692"/>
    </source>
</evidence>
<feature type="compositionally biased region" description="Acidic residues" evidence="17">
    <location>
        <begin position="146"/>
        <end position="160"/>
    </location>
</feature>
<keyword evidence="4" id="KW-1003">Cell membrane</keyword>
<dbReference type="PRINTS" id="PR01263">
    <property type="entry name" value="INTCLCHANNEL"/>
</dbReference>
<dbReference type="FunFam" id="3.40.30.10:FF:000021">
    <property type="entry name" value="Chloride intracellular channel 4"/>
    <property type="match status" value="1"/>
</dbReference>
<evidence type="ECO:0000256" key="8">
    <source>
        <dbReference type="ARBA" id="ARBA00022989"/>
    </source>
</evidence>
<dbReference type="GO" id="GO:0005886">
    <property type="term" value="C:plasma membrane"/>
    <property type="evidence" value="ECO:0007669"/>
    <property type="project" value="UniProtKB-SubCell"/>
</dbReference>
<keyword evidence="7 16" id="KW-0851">Voltage-gated channel</keyword>
<evidence type="ECO:0000256" key="14">
    <source>
        <dbReference type="ARBA" id="ARBA00023303"/>
    </source>
</evidence>
<comment type="catalytic activity">
    <reaction evidence="15">
        <text>chloride(in) = chloride(out)</text>
        <dbReference type="Rhea" id="RHEA:29823"/>
        <dbReference type="ChEBI" id="CHEBI:17996"/>
    </reaction>
</comment>
<feature type="compositionally biased region" description="Basic and acidic residues" evidence="17">
    <location>
        <begin position="433"/>
        <end position="452"/>
    </location>
</feature>
<dbReference type="Ensembl" id="ENSDCDT00010004509.1">
    <property type="protein sequence ID" value="ENSDCDP00010004354.1"/>
    <property type="gene ID" value="ENSDCDG00010001932.1"/>
</dbReference>
<protein>
    <recommendedName>
        <fullName evidence="16">Chloride intracellular channel protein</fullName>
    </recommendedName>
</protein>
<keyword evidence="10 16" id="KW-0406">Ion transport</keyword>
<evidence type="ECO:0000256" key="2">
    <source>
        <dbReference type="ARBA" id="ARBA00007655"/>
    </source>
</evidence>
<evidence type="ECO:0000259" key="18">
    <source>
        <dbReference type="PROSITE" id="PS50405"/>
    </source>
</evidence>
<evidence type="ECO:0000256" key="10">
    <source>
        <dbReference type="ARBA" id="ARBA00023065"/>
    </source>
</evidence>
<evidence type="ECO:0000256" key="3">
    <source>
        <dbReference type="ARBA" id="ARBA00022448"/>
    </source>
</evidence>
<dbReference type="Pfam" id="PF22441">
    <property type="entry name" value="CLIC-like_N"/>
    <property type="match status" value="1"/>
</dbReference>
<feature type="compositionally biased region" description="Acidic residues" evidence="17">
    <location>
        <begin position="382"/>
        <end position="398"/>
    </location>
</feature>
<evidence type="ECO:0000256" key="5">
    <source>
        <dbReference type="ARBA" id="ARBA00022490"/>
    </source>
</evidence>
<dbReference type="AlphaFoldDB" id="A0AAY4A6B5"/>